<evidence type="ECO:0000313" key="2">
    <source>
        <dbReference type="Proteomes" id="UP000078240"/>
    </source>
</evidence>
<organism evidence="1 2">
    <name type="scientific">Purpureocillium lilacinum</name>
    <name type="common">Paecilomyces lilacinus</name>
    <dbReference type="NCBI Taxonomy" id="33203"/>
    <lineage>
        <taxon>Eukaryota</taxon>
        <taxon>Fungi</taxon>
        <taxon>Dikarya</taxon>
        <taxon>Ascomycota</taxon>
        <taxon>Pezizomycotina</taxon>
        <taxon>Sordariomycetes</taxon>
        <taxon>Hypocreomycetidae</taxon>
        <taxon>Hypocreales</taxon>
        <taxon>Ophiocordycipitaceae</taxon>
        <taxon>Purpureocillium</taxon>
    </lineage>
</organism>
<evidence type="ECO:0000313" key="1">
    <source>
        <dbReference type="EMBL" id="OAQ74555.1"/>
    </source>
</evidence>
<comment type="caution">
    <text evidence="1">The sequence shown here is derived from an EMBL/GenBank/DDBJ whole genome shotgun (WGS) entry which is preliminary data.</text>
</comment>
<gene>
    <name evidence="1" type="ORF">VFPBJ_09850</name>
</gene>
<name>A0A179G9R7_PURLI</name>
<accession>A0A179G9R7</accession>
<dbReference type="EMBL" id="LSBH01000009">
    <property type="protein sequence ID" value="OAQ74555.1"/>
    <property type="molecule type" value="Genomic_DNA"/>
</dbReference>
<sequence>MRCFDACTGRRRADELTSASERLQYCTAQYNTELVSIQGCDQEPSVSASERKGAEWRFPAVGPWQKRFLATGPVGMSRNAPIAWLLHRGDDAGQPYRVLLCQHRVQGTCAAWPLAPVSRVTQSKADITNGQYESMANASPPMQPFRRTVRTFRARAVSTVYAFTASCLPPARTSSTVDISHGVAPKAVTTFGPYCTESTR</sequence>
<reference evidence="1 2" key="1">
    <citation type="submission" date="2016-01" db="EMBL/GenBank/DDBJ databases">
        <title>Biosynthesis of antibiotic leucinostatins and their inhibition on Phytophthora in bio-control Purpureocillium lilacinum.</title>
        <authorList>
            <person name="Wang G."/>
            <person name="Liu Z."/>
            <person name="Lin R."/>
            <person name="Li E."/>
            <person name="Mao Z."/>
            <person name="Ling J."/>
            <person name="Yin W."/>
            <person name="Xie B."/>
        </authorList>
    </citation>
    <scope>NUCLEOTIDE SEQUENCE [LARGE SCALE GENOMIC DNA]</scope>
    <source>
        <strain evidence="1">PLBJ-1</strain>
    </source>
</reference>
<proteinExistence type="predicted"/>
<dbReference type="AlphaFoldDB" id="A0A179G9R7"/>
<dbReference type="Proteomes" id="UP000078240">
    <property type="component" value="Unassembled WGS sequence"/>
</dbReference>
<protein>
    <submittedName>
        <fullName evidence="1">Uncharacterized protein</fullName>
    </submittedName>
</protein>